<evidence type="ECO:0000256" key="2">
    <source>
        <dbReference type="ARBA" id="ARBA00022801"/>
    </source>
</evidence>
<name>A0A518HG09_SOLME</name>
<evidence type="ECO:0000256" key="1">
    <source>
        <dbReference type="ARBA" id="ARBA00005953"/>
    </source>
</evidence>
<evidence type="ECO:0000313" key="3">
    <source>
        <dbReference type="EMBL" id="QDV39736.1"/>
    </source>
</evidence>
<keyword evidence="2" id="KW-0378">Hydrolase</keyword>
<comment type="similarity">
    <text evidence="1">Belongs to the 4-hydroxybenzoyl-CoA thioesterase family.</text>
</comment>
<dbReference type="SUPFAM" id="SSF54637">
    <property type="entry name" value="Thioesterase/thiol ester dehydrase-isomerase"/>
    <property type="match status" value="1"/>
</dbReference>
<dbReference type="CDD" id="cd00586">
    <property type="entry name" value="4HBT"/>
    <property type="match status" value="1"/>
</dbReference>
<dbReference type="Pfam" id="PF13279">
    <property type="entry name" value="4HBT_2"/>
    <property type="match status" value="1"/>
</dbReference>
<dbReference type="GO" id="GO:0016297">
    <property type="term" value="F:fatty acyl-[ACP] hydrolase activity"/>
    <property type="evidence" value="ECO:0007669"/>
    <property type="project" value="TreeGrafter"/>
</dbReference>
<sequence>MSRSPLIGSVGPSLIGNPLLLIHRPPSTFPAIPLRQLPFRNLKLSDSKSRSFEAHALDLKGSQRMGEFHEVEFKVRDYELDQYGVVNNATYASYCQHCSHEFLEKIGISVDEVARNGGALATTELSLKYLAPLRACTSLRSSSWTGVLIGVEIGSS</sequence>
<proteinExistence type="inferred from homology"/>
<accession>A0A518HG09</accession>
<dbReference type="PANTHER" id="PTHR31793">
    <property type="entry name" value="4-HYDROXYBENZOYL-COA THIOESTERASE FAMILY MEMBER"/>
    <property type="match status" value="1"/>
</dbReference>
<dbReference type="InterPro" id="IPR029069">
    <property type="entry name" value="HotDog_dom_sf"/>
</dbReference>
<dbReference type="Gene3D" id="3.10.129.10">
    <property type="entry name" value="Hotdog Thioesterase"/>
    <property type="match status" value="1"/>
</dbReference>
<dbReference type="InterPro" id="IPR050563">
    <property type="entry name" value="4-hydroxybenzoyl-CoA_TE"/>
</dbReference>
<dbReference type="GO" id="GO:0009507">
    <property type="term" value="C:chloroplast"/>
    <property type="evidence" value="ECO:0007669"/>
    <property type="project" value="TreeGrafter"/>
</dbReference>
<reference evidence="3" key="1">
    <citation type="journal article" date="2019" name="Genes (Basel)">
        <title>Characterization of Solanum melongena Thioesterases Related to Tomato Methylketone Synthase 2.</title>
        <authorList>
            <person name="Khuat V.L.U."/>
            <person name="Bui V.T.T."/>
            <person name="Tran H.T.D."/>
            <person name="Truong N.X."/>
            <person name="Nguyen T.C."/>
            <person name="Mai P.H.H."/>
            <person name="Dang T.L.A."/>
            <person name="Dinh H.M."/>
            <person name="Pham H.T.A."/>
            <person name="Nguyen T.T.H."/>
        </authorList>
    </citation>
    <scope>NUCLEOTIDE SEQUENCE</scope>
</reference>
<organism evidence="3">
    <name type="scientific">Solanum melongena</name>
    <name type="common">Eggplant</name>
    <name type="synonym">Aubergine</name>
    <dbReference type="NCBI Taxonomy" id="223891"/>
    <lineage>
        <taxon>Eukaryota</taxon>
        <taxon>Viridiplantae</taxon>
        <taxon>Streptophyta</taxon>
        <taxon>Embryophyta</taxon>
        <taxon>Tracheophyta</taxon>
        <taxon>Spermatophyta</taxon>
        <taxon>Magnoliopsida</taxon>
        <taxon>eudicotyledons</taxon>
        <taxon>Gunneridae</taxon>
        <taxon>Pentapetalae</taxon>
        <taxon>asterids</taxon>
        <taxon>lamiids</taxon>
        <taxon>Solanales</taxon>
        <taxon>Solanaceae</taxon>
        <taxon>Solanoideae</taxon>
        <taxon>Solaneae</taxon>
        <taxon>Solanum</taxon>
    </lineage>
</organism>
<dbReference type="PANTHER" id="PTHR31793:SF27">
    <property type="entry name" value="NOVEL THIOESTERASE SUPERFAMILY DOMAIN AND SAPOSIN A-TYPE DOMAIN CONTAINING PROTEIN (0610012H03RIK)"/>
    <property type="match status" value="1"/>
</dbReference>
<dbReference type="AlphaFoldDB" id="A0A518HG09"/>
<protein>
    <submittedName>
        <fullName evidence="3">Nonfunctional methylketone synthase 2-3</fullName>
    </submittedName>
</protein>
<dbReference type="EMBL" id="MK990610">
    <property type="protein sequence ID" value="QDV39736.1"/>
    <property type="molecule type" value="Genomic_DNA"/>
</dbReference>
<gene>
    <name evidence="3" type="primary">MKS2-3</name>
</gene>